<protein>
    <recommendedName>
        <fullName evidence="3">Redoxin domain-containing protein</fullName>
    </recommendedName>
</protein>
<dbReference type="Proteomes" id="UP000244905">
    <property type="component" value="Unassembled WGS sequence"/>
</dbReference>
<reference evidence="2" key="1">
    <citation type="submission" date="2018-02" db="EMBL/GenBank/DDBJ databases">
        <authorList>
            <person name="Clavel T."/>
            <person name="Strowig T."/>
        </authorList>
    </citation>
    <scope>NUCLEOTIDE SEQUENCE [LARGE SCALE GENOMIC DNA]</scope>
    <source>
        <strain evidence="2">DSM 103720</strain>
    </source>
</reference>
<name>A0A2V1INF4_9BACT</name>
<evidence type="ECO:0000313" key="2">
    <source>
        <dbReference type="Proteomes" id="UP000244905"/>
    </source>
</evidence>
<sequence>MSLWYKVIIFCALFLSTIGCVKEETNIQMENVIYEMLVSDDTSIEDFAITDILGDTISIKTLVENNSIVIIGLYNIDCTSCAEREIELLKSIVRNGNNDDIIILGNFSSLRKMKIFHENIPLKMYSDKNSKLLDYIDHDVFIFRLSTDLKAYSIVDLIAYPAISKIYYEAAIENNRLKDE</sequence>
<dbReference type="AlphaFoldDB" id="A0A2V1INF4"/>
<proteinExistence type="predicted"/>
<evidence type="ECO:0008006" key="3">
    <source>
        <dbReference type="Google" id="ProtNLM"/>
    </source>
</evidence>
<gene>
    <name evidence="1" type="ORF">C5O23_00760</name>
</gene>
<organism evidence="1 2">
    <name type="scientific">Duncaniella muris</name>
    <dbReference type="NCBI Taxonomy" id="2094150"/>
    <lineage>
        <taxon>Bacteria</taxon>
        <taxon>Pseudomonadati</taxon>
        <taxon>Bacteroidota</taxon>
        <taxon>Bacteroidia</taxon>
        <taxon>Bacteroidales</taxon>
        <taxon>Muribaculaceae</taxon>
        <taxon>Duncaniella</taxon>
    </lineage>
</organism>
<comment type="caution">
    <text evidence="1">The sequence shown here is derived from an EMBL/GenBank/DDBJ whole genome shotgun (WGS) entry which is preliminary data.</text>
</comment>
<keyword evidence="2" id="KW-1185">Reference proteome</keyword>
<dbReference type="PROSITE" id="PS51257">
    <property type="entry name" value="PROKAR_LIPOPROTEIN"/>
    <property type="match status" value="1"/>
</dbReference>
<accession>A0A2V1INF4</accession>
<dbReference type="EMBL" id="PUEC01000001">
    <property type="protein sequence ID" value="PWB04481.1"/>
    <property type="molecule type" value="Genomic_DNA"/>
</dbReference>
<dbReference type="GeneID" id="82524878"/>
<evidence type="ECO:0000313" key="1">
    <source>
        <dbReference type="EMBL" id="PWB04481.1"/>
    </source>
</evidence>
<dbReference type="RefSeq" id="WP_107031037.1">
    <property type="nucleotide sequence ID" value="NZ_CAOLYA010000001.1"/>
</dbReference>